<dbReference type="EMBL" id="JAUIZM010000004">
    <property type="protein sequence ID" value="KAK1390794.1"/>
    <property type="molecule type" value="Genomic_DNA"/>
</dbReference>
<evidence type="ECO:0000313" key="1">
    <source>
        <dbReference type="EMBL" id="KAK1390794.1"/>
    </source>
</evidence>
<organism evidence="1 2">
    <name type="scientific">Heracleum sosnowskyi</name>
    <dbReference type="NCBI Taxonomy" id="360622"/>
    <lineage>
        <taxon>Eukaryota</taxon>
        <taxon>Viridiplantae</taxon>
        <taxon>Streptophyta</taxon>
        <taxon>Embryophyta</taxon>
        <taxon>Tracheophyta</taxon>
        <taxon>Spermatophyta</taxon>
        <taxon>Magnoliopsida</taxon>
        <taxon>eudicotyledons</taxon>
        <taxon>Gunneridae</taxon>
        <taxon>Pentapetalae</taxon>
        <taxon>asterids</taxon>
        <taxon>campanulids</taxon>
        <taxon>Apiales</taxon>
        <taxon>Apiaceae</taxon>
        <taxon>Apioideae</taxon>
        <taxon>apioid superclade</taxon>
        <taxon>Tordylieae</taxon>
        <taxon>Tordyliinae</taxon>
        <taxon>Heracleum</taxon>
    </lineage>
</organism>
<keyword evidence="2" id="KW-1185">Reference proteome</keyword>
<gene>
    <name evidence="1" type="ORF">POM88_018972</name>
</gene>
<reference evidence="1" key="1">
    <citation type="submission" date="2023-02" db="EMBL/GenBank/DDBJ databases">
        <title>Genome of toxic invasive species Heracleum sosnowskyi carries increased number of genes despite the absence of recent whole-genome duplications.</title>
        <authorList>
            <person name="Schelkunov M."/>
            <person name="Shtratnikova V."/>
            <person name="Makarenko M."/>
            <person name="Klepikova A."/>
            <person name="Omelchenko D."/>
            <person name="Novikova G."/>
            <person name="Obukhova E."/>
            <person name="Bogdanov V."/>
            <person name="Penin A."/>
            <person name="Logacheva M."/>
        </authorList>
    </citation>
    <scope>NUCLEOTIDE SEQUENCE</scope>
    <source>
        <strain evidence="1">Hsosn_3</strain>
        <tissue evidence="1">Leaf</tissue>
    </source>
</reference>
<accession>A0AAD8ITE4</accession>
<sequence length="486" mass="55430">MLSQRIMVLRPFTFNKTISLSKSLVVFAIIFFVFLASLSSILNFDKSSFMYSLQNKWTTTSSKPSGTNISPPTNISHLVFGISSSNRLWPLRKHYVEAWWRPNITRGYIFFDKPPESPWPSSSPIFKVSEDTTKFQVFSRHANPSVIRIVRAILETYRAEDESKNVRWYVIGDDDTIFFVDNLVNILKRYDHTKYFYIGGISECTKSNFDFSFHMAYGGAGFALSRPLVSALVTNLDYCIEKYKGYGVSDLILQACMADIGISLTPHKGFHQIDLRGDISGYLSSLGQSPLVTLHHLDLALPIFPSMNRYESVKHLMKAGNSSTQSWLLQQTICYDNHKNWTYSISWGYSVYIFEQIYPRSVLRNPLETFRPWNGRSRPPLYMFNTRRFEPDGPCKDPHVFFFESLNVTAGGEDIVTSYAKSPSHRQRLPNCSTNSADHVSKIQVSSSLASIEMDNGAQCCDLLKDRHRNITTAKIRTCMEGEIVA</sequence>
<dbReference type="PANTHER" id="PTHR10811">
    <property type="entry name" value="FRINGE-RELATED"/>
    <property type="match status" value="1"/>
</dbReference>
<comment type="caution">
    <text evidence="1">The sequence shown here is derived from an EMBL/GenBank/DDBJ whole genome shotgun (WGS) entry which is preliminary data.</text>
</comment>
<protein>
    <submittedName>
        <fullName evidence="1">DUF604 domain-containing protein</fullName>
    </submittedName>
</protein>
<reference evidence="1" key="2">
    <citation type="submission" date="2023-05" db="EMBL/GenBank/DDBJ databases">
        <authorList>
            <person name="Schelkunov M.I."/>
        </authorList>
    </citation>
    <scope>NUCLEOTIDE SEQUENCE</scope>
    <source>
        <strain evidence="1">Hsosn_3</strain>
        <tissue evidence="1">Leaf</tissue>
    </source>
</reference>
<dbReference type="Proteomes" id="UP001237642">
    <property type="component" value="Unassembled WGS sequence"/>
</dbReference>
<proteinExistence type="predicted"/>
<dbReference type="Gene3D" id="3.90.550.50">
    <property type="match status" value="1"/>
</dbReference>
<dbReference type="InterPro" id="IPR006740">
    <property type="entry name" value="DUF604"/>
</dbReference>
<dbReference type="AlphaFoldDB" id="A0AAD8ITE4"/>
<dbReference type="Pfam" id="PF04646">
    <property type="entry name" value="DUF604"/>
    <property type="match status" value="1"/>
</dbReference>
<evidence type="ECO:0000313" key="2">
    <source>
        <dbReference type="Proteomes" id="UP001237642"/>
    </source>
</evidence>
<name>A0AAD8ITE4_9APIA</name>